<feature type="compositionally biased region" description="Low complexity" evidence="2">
    <location>
        <begin position="80"/>
        <end position="110"/>
    </location>
</feature>
<name>A0AAE1F0U4_PETCI</name>
<evidence type="ECO:0000313" key="3">
    <source>
        <dbReference type="EMBL" id="KAK3865182.1"/>
    </source>
</evidence>
<accession>A0AAE1F0U4</accession>
<dbReference type="Pfam" id="PF15388">
    <property type="entry name" value="FAM117"/>
    <property type="match status" value="1"/>
</dbReference>
<dbReference type="Proteomes" id="UP001286313">
    <property type="component" value="Unassembled WGS sequence"/>
</dbReference>
<dbReference type="EMBL" id="JAWQEG010003646">
    <property type="protein sequence ID" value="KAK3865182.1"/>
    <property type="molecule type" value="Genomic_DNA"/>
</dbReference>
<dbReference type="PANTHER" id="PTHR14972">
    <property type="entry name" value="AGAP011572-PA"/>
    <property type="match status" value="1"/>
</dbReference>
<reference evidence="3" key="1">
    <citation type="submission" date="2023-10" db="EMBL/GenBank/DDBJ databases">
        <title>Genome assemblies of two species of porcelain crab, Petrolisthes cinctipes and Petrolisthes manimaculis (Anomura: Porcellanidae).</title>
        <authorList>
            <person name="Angst P."/>
        </authorList>
    </citation>
    <scope>NUCLEOTIDE SEQUENCE</scope>
    <source>
        <strain evidence="3">PB745_01</strain>
        <tissue evidence="3">Gill</tissue>
    </source>
</reference>
<feature type="region of interest" description="Disordered" evidence="2">
    <location>
        <begin position="414"/>
        <end position="436"/>
    </location>
</feature>
<gene>
    <name evidence="3" type="ORF">Pcinc_029194</name>
</gene>
<proteinExistence type="predicted"/>
<evidence type="ECO:0000256" key="2">
    <source>
        <dbReference type="SAM" id="MobiDB-lite"/>
    </source>
</evidence>
<protein>
    <submittedName>
        <fullName evidence="3">Uncharacterized protein</fullName>
    </submittedName>
</protein>
<feature type="compositionally biased region" description="Polar residues" evidence="2">
    <location>
        <begin position="239"/>
        <end position="251"/>
    </location>
</feature>
<feature type="region of interest" description="Disordered" evidence="2">
    <location>
        <begin position="239"/>
        <end position="290"/>
    </location>
</feature>
<sequence>MGGSKGGRGSRGGEGSVLMRRTASLDAIYLKGPWPKEDQPFTPFLNVDKASQTPEEWVSTCYGGLSLGWSSTPYEEPYQSGSNSSSNNSSNSNSRRPSVSVTPSPLLSISHQVPPTSGEQIDKFIRQRLRTNKEGTGCGRLRYSPLPGDPFVLTPSPVHPRHQALQQTNGGSRAIPIPPLPKPLLPPRLRSSVEGLNQEIERLVLRPTQMAGDDIDDWGEVARDGRRAPIAEYLRFTRSIDTQTPAQGSTVSATSSNHTSPSSISPPTSPPQTHDPVRPPSTPSPTSAHALATSPHINKFLARAPPDGCERVALKLHDIHRPEATKTGDWPAVRPPGGFTLRPSQGSAFCPLERISAEQVCETTTALHVCEHDIDPVSETCTLCASDPSSCPEGSEEEHIQACQAASQTCDVGVSTLGPGPASTSLATPSELTADQ</sequence>
<comment type="caution">
    <text evidence="3">The sequence shown here is derived from an EMBL/GenBank/DDBJ whole genome shotgun (WGS) entry which is preliminary data.</text>
</comment>
<feature type="compositionally biased region" description="Polar residues" evidence="2">
    <location>
        <begin position="422"/>
        <end position="436"/>
    </location>
</feature>
<evidence type="ECO:0000256" key="1">
    <source>
        <dbReference type="ARBA" id="ARBA00022553"/>
    </source>
</evidence>
<organism evidence="3 4">
    <name type="scientific">Petrolisthes cinctipes</name>
    <name type="common">Flat porcelain crab</name>
    <dbReference type="NCBI Taxonomy" id="88211"/>
    <lineage>
        <taxon>Eukaryota</taxon>
        <taxon>Metazoa</taxon>
        <taxon>Ecdysozoa</taxon>
        <taxon>Arthropoda</taxon>
        <taxon>Crustacea</taxon>
        <taxon>Multicrustacea</taxon>
        <taxon>Malacostraca</taxon>
        <taxon>Eumalacostraca</taxon>
        <taxon>Eucarida</taxon>
        <taxon>Decapoda</taxon>
        <taxon>Pleocyemata</taxon>
        <taxon>Anomura</taxon>
        <taxon>Galatheoidea</taxon>
        <taxon>Porcellanidae</taxon>
        <taxon>Petrolisthes</taxon>
    </lineage>
</organism>
<dbReference type="PANTHER" id="PTHR14972:SF8">
    <property type="entry name" value="GLUCOCORTICOID-INDUCED TRANSCRIPT 1 PROTEIN-LIKE ISOFORM X1"/>
    <property type="match status" value="1"/>
</dbReference>
<evidence type="ECO:0000313" key="4">
    <source>
        <dbReference type="Proteomes" id="UP001286313"/>
    </source>
</evidence>
<keyword evidence="4" id="KW-1185">Reference proteome</keyword>
<dbReference type="InterPro" id="IPR026642">
    <property type="entry name" value="Glcci1/FAM117"/>
</dbReference>
<dbReference type="AlphaFoldDB" id="A0AAE1F0U4"/>
<feature type="compositionally biased region" description="Low complexity" evidence="2">
    <location>
        <begin position="252"/>
        <end position="266"/>
    </location>
</feature>
<feature type="region of interest" description="Disordered" evidence="2">
    <location>
        <begin position="72"/>
        <end position="121"/>
    </location>
</feature>
<keyword evidence="1" id="KW-0597">Phosphoprotein</keyword>